<dbReference type="Proteomes" id="UP000199520">
    <property type="component" value="Unassembled WGS sequence"/>
</dbReference>
<dbReference type="STRING" id="1123291.SAMN04490355_10934"/>
<dbReference type="InterPro" id="IPR013785">
    <property type="entry name" value="Aldolase_TIM"/>
</dbReference>
<dbReference type="GO" id="GO:0016832">
    <property type="term" value="F:aldehyde-lyase activity"/>
    <property type="evidence" value="ECO:0007669"/>
    <property type="project" value="InterPro"/>
</dbReference>
<evidence type="ECO:0000256" key="2">
    <source>
        <dbReference type="PIRSR" id="PIRSR001359-2"/>
    </source>
</evidence>
<evidence type="ECO:0000313" key="4">
    <source>
        <dbReference type="EMBL" id="SFM37406.1"/>
    </source>
</evidence>
<dbReference type="InterPro" id="IPR050246">
    <property type="entry name" value="Class_II_FBP_aldolase"/>
</dbReference>
<feature type="binding site" evidence="3">
    <location>
        <position position="206"/>
    </location>
    <ligand>
        <name>Zn(2+)</name>
        <dbReference type="ChEBI" id="CHEBI:29105"/>
        <label>1</label>
        <note>catalytic</note>
    </ligand>
</feature>
<evidence type="ECO:0000256" key="3">
    <source>
        <dbReference type="PIRSR" id="PIRSR001359-3"/>
    </source>
</evidence>
<keyword evidence="3" id="KW-0862">Zinc</keyword>
<feature type="active site" description="Proton donor" evidence="1">
    <location>
        <position position="82"/>
    </location>
</feature>
<protein>
    <submittedName>
        <fullName evidence="4">Fructose-bisphosphate aldolase</fullName>
    </submittedName>
</protein>
<organism evidence="4 5">
    <name type="scientific">Pelosinus propionicus DSM 13327</name>
    <dbReference type="NCBI Taxonomy" id="1123291"/>
    <lineage>
        <taxon>Bacteria</taxon>
        <taxon>Bacillati</taxon>
        <taxon>Bacillota</taxon>
        <taxon>Negativicutes</taxon>
        <taxon>Selenomonadales</taxon>
        <taxon>Sporomusaceae</taxon>
        <taxon>Pelosinus</taxon>
    </lineage>
</organism>
<dbReference type="NCBIfam" id="TIGR00167">
    <property type="entry name" value="cbbA"/>
    <property type="match status" value="1"/>
</dbReference>
<feature type="binding site" evidence="3">
    <location>
        <position position="83"/>
    </location>
    <ligand>
        <name>Zn(2+)</name>
        <dbReference type="ChEBI" id="CHEBI:29105"/>
        <label>1</label>
        <note>catalytic</note>
    </ligand>
</feature>
<dbReference type="PROSITE" id="PS00806">
    <property type="entry name" value="ALDOLASE_CLASS_II_2"/>
    <property type="match status" value="1"/>
</dbReference>
<comment type="cofactor">
    <cofactor evidence="3">
        <name>Zn(2+)</name>
        <dbReference type="ChEBI" id="CHEBI:29105"/>
    </cofactor>
    <text evidence="3">Binds 2 Zn(2+) ions per subunit. One is catalytic and the other provides a structural contribution.</text>
</comment>
<dbReference type="PANTHER" id="PTHR30304:SF0">
    <property type="entry name" value="D-TAGATOSE-1,6-BISPHOSPHATE ALDOLASE SUBUNIT GATY-RELATED"/>
    <property type="match status" value="1"/>
</dbReference>
<dbReference type="OrthoDB" id="9803995at2"/>
<dbReference type="PIRSF" id="PIRSF001359">
    <property type="entry name" value="F_bP_aldolase_II"/>
    <property type="match status" value="1"/>
</dbReference>
<evidence type="ECO:0000256" key="1">
    <source>
        <dbReference type="PIRSR" id="PIRSR001359-1"/>
    </source>
</evidence>
<evidence type="ECO:0000313" key="5">
    <source>
        <dbReference type="Proteomes" id="UP000199520"/>
    </source>
</evidence>
<dbReference type="Gene3D" id="3.20.20.70">
    <property type="entry name" value="Aldolase class I"/>
    <property type="match status" value="1"/>
</dbReference>
<feature type="binding site" evidence="2">
    <location>
        <position position="179"/>
    </location>
    <ligand>
        <name>dihydroxyacetone phosphate</name>
        <dbReference type="ChEBI" id="CHEBI:57642"/>
    </ligand>
</feature>
<dbReference type="NCBIfam" id="NF005288">
    <property type="entry name" value="PRK06806.1"/>
    <property type="match status" value="1"/>
</dbReference>
<reference evidence="5" key="1">
    <citation type="submission" date="2016-10" db="EMBL/GenBank/DDBJ databases">
        <authorList>
            <person name="Varghese N."/>
            <person name="Submissions S."/>
        </authorList>
    </citation>
    <scope>NUCLEOTIDE SEQUENCE [LARGE SCALE GENOMIC DNA]</scope>
    <source>
        <strain evidence="5">DSM 13327</strain>
    </source>
</reference>
<feature type="binding site" evidence="3">
    <location>
        <position position="104"/>
    </location>
    <ligand>
        <name>Zn(2+)</name>
        <dbReference type="ChEBI" id="CHEBI:29105"/>
        <label>2</label>
    </ligand>
</feature>
<dbReference type="RefSeq" id="WP_090944558.1">
    <property type="nucleotide sequence ID" value="NZ_FOTS01000093.1"/>
</dbReference>
<dbReference type="InterPro" id="IPR000771">
    <property type="entry name" value="FBA_II"/>
</dbReference>
<feature type="binding site" evidence="3">
    <location>
        <position position="178"/>
    </location>
    <ligand>
        <name>Zn(2+)</name>
        <dbReference type="ChEBI" id="CHEBI:29105"/>
        <label>1</label>
        <note>catalytic</note>
    </ligand>
</feature>
<dbReference type="GO" id="GO:0005975">
    <property type="term" value="P:carbohydrate metabolic process"/>
    <property type="evidence" value="ECO:0007669"/>
    <property type="project" value="InterPro"/>
</dbReference>
<name>A0A1I4QC87_9FIRM</name>
<dbReference type="SUPFAM" id="SSF51569">
    <property type="entry name" value="Aldolase"/>
    <property type="match status" value="1"/>
</dbReference>
<keyword evidence="3" id="KW-0479">Metal-binding</keyword>
<dbReference type="PANTHER" id="PTHR30304">
    <property type="entry name" value="D-TAGATOSE-1,6-BISPHOSPHATE ALDOLASE"/>
    <property type="match status" value="1"/>
</dbReference>
<keyword evidence="5" id="KW-1185">Reference proteome</keyword>
<gene>
    <name evidence="4" type="ORF">SAMN04490355_10934</name>
</gene>
<dbReference type="CDD" id="cd00947">
    <property type="entry name" value="TBP_aldolase_IIB"/>
    <property type="match status" value="1"/>
</dbReference>
<sequence length="281" mass="30526">MSLVTLENALKKIGKGTYGIGAFNVANMEMVMGAIKAGEELNSPIILQVAEGRMRYSPLHLIGPMMVEAAKKAAIPIVVHLDHGASMNVIDQALQLGFSSVMFDGSAYSLEQNIVMTNKVKRMAAEYGASVEAEIGKVGGSEGDYENVEVMITSVAEAKTFYEETQVDALAVAIGTAHGHYKEQPKLQFKRLEEIAQAIDCPLVLHGGSGLTPDDFKNCIQHKIKKVNIATASFENVAQKVNQLSKGSKDITFFQYLDTVLDATYENVRNHILIFGSQNKA</sequence>
<proteinExistence type="predicted"/>
<feature type="binding site" evidence="2">
    <location>
        <begin position="228"/>
        <end position="231"/>
    </location>
    <ligand>
        <name>dihydroxyacetone phosphate</name>
        <dbReference type="ChEBI" id="CHEBI:57642"/>
    </ligand>
</feature>
<dbReference type="EMBL" id="FOTS01000093">
    <property type="protein sequence ID" value="SFM37406.1"/>
    <property type="molecule type" value="Genomic_DNA"/>
</dbReference>
<accession>A0A1I4QC87</accession>
<dbReference type="Pfam" id="PF01116">
    <property type="entry name" value="F_bP_aldolase"/>
    <property type="match status" value="1"/>
</dbReference>
<dbReference type="GO" id="GO:0008270">
    <property type="term" value="F:zinc ion binding"/>
    <property type="evidence" value="ECO:0007669"/>
    <property type="project" value="InterPro"/>
</dbReference>
<dbReference type="AlphaFoldDB" id="A0A1I4QC87"/>
<feature type="binding site" evidence="3">
    <location>
        <position position="134"/>
    </location>
    <ligand>
        <name>Zn(2+)</name>
        <dbReference type="ChEBI" id="CHEBI:29105"/>
        <label>2</label>
    </ligand>
</feature>
<feature type="binding site" evidence="2">
    <location>
        <begin position="207"/>
        <end position="209"/>
    </location>
    <ligand>
        <name>dihydroxyacetone phosphate</name>
        <dbReference type="ChEBI" id="CHEBI:57642"/>
    </ligand>
</feature>